<evidence type="ECO:0000313" key="1">
    <source>
        <dbReference type="EMBL" id="RIA85687.1"/>
    </source>
</evidence>
<name>A0A397SP14_9GLOM</name>
<dbReference type="SUPFAM" id="SSF53098">
    <property type="entry name" value="Ribonuclease H-like"/>
    <property type="match status" value="1"/>
</dbReference>
<evidence type="ECO:0008006" key="3">
    <source>
        <dbReference type="Google" id="ProtNLM"/>
    </source>
</evidence>
<dbReference type="Proteomes" id="UP000265703">
    <property type="component" value="Unassembled WGS sequence"/>
</dbReference>
<dbReference type="AlphaFoldDB" id="A0A397SP14"/>
<sequence>MDSFNQFRGNLVDFWNSTIGIGSELACVAIHIHGICVNSTSVERLWSSMSYLHTNQRNRLELIEEWIELGNRENQFKDSEDECFLSPEWNNDFGFAGQNVHPANDERAKWNLSTLFESFLESPSFLGLDEIFTNAY</sequence>
<protein>
    <recommendedName>
        <fullName evidence="3">HAT C-terminal dimerisation domain-containing protein</fullName>
    </recommendedName>
</protein>
<dbReference type="OrthoDB" id="2411321at2759"/>
<gene>
    <name evidence="1" type="ORF">C1645_830413</name>
</gene>
<accession>A0A397SP14</accession>
<reference evidence="1 2" key="1">
    <citation type="submission" date="2018-06" db="EMBL/GenBank/DDBJ databases">
        <title>Comparative genomics reveals the genomic features of Rhizophagus irregularis, R. cerebriforme, R. diaphanum and Gigaspora rosea, and their symbiotic lifestyle signature.</title>
        <authorList>
            <person name="Morin E."/>
            <person name="San Clemente H."/>
            <person name="Chen E.C.H."/>
            <person name="De La Providencia I."/>
            <person name="Hainaut M."/>
            <person name="Kuo A."/>
            <person name="Kohler A."/>
            <person name="Murat C."/>
            <person name="Tang N."/>
            <person name="Roy S."/>
            <person name="Loubradou J."/>
            <person name="Henrissat B."/>
            <person name="Grigoriev I.V."/>
            <person name="Corradi N."/>
            <person name="Roux C."/>
            <person name="Martin F.M."/>
        </authorList>
    </citation>
    <scope>NUCLEOTIDE SEQUENCE [LARGE SCALE GENOMIC DNA]</scope>
    <source>
        <strain evidence="1 2">DAOM 227022</strain>
    </source>
</reference>
<dbReference type="EMBL" id="QKYT01000410">
    <property type="protein sequence ID" value="RIA85687.1"/>
    <property type="molecule type" value="Genomic_DNA"/>
</dbReference>
<organism evidence="1 2">
    <name type="scientific">Glomus cerebriforme</name>
    <dbReference type="NCBI Taxonomy" id="658196"/>
    <lineage>
        <taxon>Eukaryota</taxon>
        <taxon>Fungi</taxon>
        <taxon>Fungi incertae sedis</taxon>
        <taxon>Mucoromycota</taxon>
        <taxon>Glomeromycotina</taxon>
        <taxon>Glomeromycetes</taxon>
        <taxon>Glomerales</taxon>
        <taxon>Glomeraceae</taxon>
        <taxon>Glomus</taxon>
    </lineage>
</organism>
<dbReference type="InterPro" id="IPR012337">
    <property type="entry name" value="RNaseH-like_sf"/>
</dbReference>
<keyword evidence="2" id="KW-1185">Reference proteome</keyword>
<comment type="caution">
    <text evidence="1">The sequence shown here is derived from an EMBL/GenBank/DDBJ whole genome shotgun (WGS) entry which is preliminary data.</text>
</comment>
<evidence type="ECO:0000313" key="2">
    <source>
        <dbReference type="Proteomes" id="UP000265703"/>
    </source>
</evidence>
<proteinExistence type="predicted"/>